<name>A0ABU7SU41_9LACO</name>
<keyword evidence="3" id="KW-1185">Reference proteome</keyword>
<dbReference type="PANTHER" id="PTHR45947:SF3">
    <property type="entry name" value="SULFOQUINOVOSYL TRANSFERASE SQD2"/>
    <property type="match status" value="1"/>
</dbReference>
<dbReference type="EC" id="2.4.-.-" evidence="2"/>
<sequence length="364" mass="41558">MRILFVNTVPFGRNGISTFIINNVLYLSNTSGDSVSLAISNHTTTSLKKEMTSGNIHVCVLPSRKRSTFSYLISLVKLIKKTKFDVVYIHGNSTSMVLELFAAFLGGCKIRVTHSHNTQTEHPLLNKFLRPFFELLVTDRLACSNKAGQWLYGDKKFITIFNGINVKKYSPNISVREKIRASYNISSDDILLGNVGGLNYQKNQNFLVDLVEQLDDRYRLFLIGDGPNYKQLYEKIRKRSLENRIFLIGEVSDVESYLSAIDVFAMPSRYEGFPFSLIEAQASGLVCLASDRITTDSNLTRSVYFKKLEIDKWVKFLKSNSQRFDFNDRIMNVNRNQILIRKEGYDAQKNGEYLADTLHSMIAK</sequence>
<comment type="caution">
    <text evidence="2">The sequence shown here is derived from an EMBL/GenBank/DDBJ whole genome shotgun (WGS) entry which is preliminary data.</text>
</comment>
<dbReference type="InterPro" id="IPR050194">
    <property type="entry name" value="Glycosyltransferase_grp1"/>
</dbReference>
<evidence type="ECO:0000259" key="1">
    <source>
        <dbReference type="Pfam" id="PF00534"/>
    </source>
</evidence>
<keyword evidence="2" id="KW-0808">Transferase</keyword>
<dbReference type="GO" id="GO:0016757">
    <property type="term" value="F:glycosyltransferase activity"/>
    <property type="evidence" value="ECO:0007669"/>
    <property type="project" value="UniProtKB-KW"/>
</dbReference>
<dbReference type="EMBL" id="JAQSFA010000018">
    <property type="protein sequence ID" value="MEE6701591.1"/>
    <property type="molecule type" value="Genomic_DNA"/>
</dbReference>
<dbReference type="RefSeq" id="WP_331192320.1">
    <property type="nucleotide sequence ID" value="NZ_JAQSEO010000018.1"/>
</dbReference>
<accession>A0ABU7SU41</accession>
<keyword evidence="2" id="KW-0328">Glycosyltransferase</keyword>
<gene>
    <name evidence="2" type="ORF">PS396_07245</name>
</gene>
<feature type="domain" description="Glycosyl transferase family 1" evidence="1">
    <location>
        <begin position="176"/>
        <end position="291"/>
    </location>
</feature>
<dbReference type="Pfam" id="PF00534">
    <property type="entry name" value="Glycos_transf_1"/>
    <property type="match status" value="1"/>
</dbReference>
<protein>
    <submittedName>
        <fullName evidence="2">Glycosyltransferase</fullName>
        <ecNumber evidence="2">2.4.-.-</ecNumber>
    </submittedName>
</protein>
<reference evidence="2 3" key="1">
    <citation type="submission" date="2023-02" db="EMBL/GenBank/DDBJ databases">
        <title>The predominant lactic acid bacteria and yeasts involved in the spontaneous fermentation of millet during the production of the traditional porridge Hausa koko in Ghana.</title>
        <authorList>
            <person name="Atter A."/>
            <person name="Diaz M."/>
        </authorList>
    </citation>
    <scope>NUCLEOTIDE SEQUENCE [LARGE SCALE GENOMIC DNA]</scope>
    <source>
        <strain evidence="2 3">FI11552</strain>
    </source>
</reference>
<proteinExistence type="predicted"/>
<organism evidence="2 3">
    <name type="scientific">Limosilactobacillus pontis</name>
    <dbReference type="NCBI Taxonomy" id="35787"/>
    <lineage>
        <taxon>Bacteria</taxon>
        <taxon>Bacillati</taxon>
        <taxon>Bacillota</taxon>
        <taxon>Bacilli</taxon>
        <taxon>Lactobacillales</taxon>
        <taxon>Lactobacillaceae</taxon>
        <taxon>Limosilactobacillus</taxon>
    </lineage>
</organism>
<dbReference type="Proteomes" id="UP001335665">
    <property type="component" value="Unassembled WGS sequence"/>
</dbReference>
<evidence type="ECO:0000313" key="2">
    <source>
        <dbReference type="EMBL" id="MEE6701591.1"/>
    </source>
</evidence>
<dbReference type="PANTHER" id="PTHR45947">
    <property type="entry name" value="SULFOQUINOVOSYL TRANSFERASE SQD2"/>
    <property type="match status" value="1"/>
</dbReference>
<dbReference type="Gene3D" id="3.40.50.2000">
    <property type="entry name" value="Glycogen Phosphorylase B"/>
    <property type="match status" value="2"/>
</dbReference>
<dbReference type="SUPFAM" id="SSF53756">
    <property type="entry name" value="UDP-Glycosyltransferase/glycogen phosphorylase"/>
    <property type="match status" value="1"/>
</dbReference>
<evidence type="ECO:0000313" key="3">
    <source>
        <dbReference type="Proteomes" id="UP001335665"/>
    </source>
</evidence>
<dbReference type="InterPro" id="IPR001296">
    <property type="entry name" value="Glyco_trans_1"/>
</dbReference>